<keyword evidence="3" id="KW-0472">Membrane</keyword>
<name>A0A835XZK8_9CHLO</name>
<comment type="caution">
    <text evidence="5">The sequence shown here is derived from an EMBL/GenBank/DDBJ whole genome shotgun (WGS) entry which is preliminary data.</text>
</comment>
<feature type="chain" id="PRO_5032953199" evidence="4">
    <location>
        <begin position="25"/>
        <end position="327"/>
    </location>
</feature>
<protein>
    <submittedName>
        <fullName evidence="5">Uncharacterized protein</fullName>
    </submittedName>
</protein>
<evidence type="ECO:0000256" key="2">
    <source>
        <dbReference type="SAM" id="MobiDB-lite"/>
    </source>
</evidence>
<feature type="region of interest" description="Disordered" evidence="2">
    <location>
        <begin position="305"/>
        <end position="327"/>
    </location>
</feature>
<reference evidence="5" key="1">
    <citation type="journal article" date="2020" name="bioRxiv">
        <title>Comparative genomics of Chlamydomonas.</title>
        <authorList>
            <person name="Craig R.J."/>
            <person name="Hasan A.R."/>
            <person name="Ness R.W."/>
            <person name="Keightley P.D."/>
        </authorList>
    </citation>
    <scope>NUCLEOTIDE SEQUENCE</scope>
    <source>
        <strain evidence="5">CCAP 11/70</strain>
    </source>
</reference>
<keyword evidence="1" id="KW-0175">Coiled coil</keyword>
<organism evidence="5 6">
    <name type="scientific">Edaphochlamys debaryana</name>
    <dbReference type="NCBI Taxonomy" id="47281"/>
    <lineage>
        <taxon>Eukaryota</taxon>
        <taxon>Viridiplantae</taxon>
        <taxon>Chlorophyta</taxon>
        <taxon>core chlorophytes</taxon>
        <taxon>Chlorophyceae</taxon>
        <taxon>CS clade</taxon>
        <taxon>Chlamydomonadales</taxon>
        <taxon>Chlamydomonadales incertae sedis</taxon>
        <taxon>Edaphochlamys</taxon>
    </lineage>
</organism>
<dbReference type="OrthoDB" id="544657at2759"/>
<evidence type="ECO:0000256" key="3">
    <source>
        <dbReference type="SAM" id="Phobius"/>
    </source>
</evidence>
<feature type="coiled-coil region" evidence="1">
    <location>
        <begin position="50"/>
        <end position="183"/>
    </location>
</feature>
<evidence type="ECO:0000313" key="6">
    <source>
        <dbReference type="Proteomes" id="UP000612055"/>
    </source>
</evidence>
<evidence type="ECO:0000313" key="5">
    <source>
        <dbReference type="EMBL" id="KAG2491331.1"/>
    </source>
</evidence>
<accession>A0A835XZK8</accession>
<feature type="signal peptide" evidence="4">
    <location>
        <begin position="1"/>
        <end position="24"/>
    </location>
</feature>
<keyword evidence="4" id="KW-0732">Signal</keyword>
<dbReference type="AlphaFoldDB" id="A0A835XZK8"/>
<evidence type="ECO:0000256" key="1">
    <source>
        <dbReference type="SAM" id="Coils"/>
    </source>
</evidence>
<keyword evidence="3" id="KW-1133">Transmembrane helix</keyword>
<feature type="transmembrane region" description="Helical" evidence="3">
    <location>
        <begin position="274"/>
        <end position="296"/>
    </location>
</feature>
<keyword evidence="3" id="KW-0812">Transmembrane</keyword>
<dbReference type="Proteomes" id="UP000612055">
    <property type="component" value="Unassembled WGS sequence"/>
</dbReference>
<feature type="compositionally biased region" description="Basic residues" evidence="2">
    <location>
        <begin position="317"/>
        <end position="327"/>
    </location>
</feature>
<dbReference type="Gene3D" id="1.20.5.170">
    <property type="match status" value="1"/>
</dbReference>
<proteinExistence type="predicted"/>
<dbReference type="EMBL" id="JAEHOE010000054">
    <property type="protein sequence ID" value="KAG2491331.1"/>
    <property type="molecule type" value="Genomic_DNA"/>
</dbReference>
<evidence type="ECO:0000256" key="4">
    <source>
        <dbReference type="SAM" id="SignalP"/>
    </source>
</evidence>
<keyword evidence="6" id="KW-1185">Reference proteome</keyword>
<gene>
    <name evidence="5" type="ORF">HYH03_010336</name>
</gene>
<sequence>MARRAVILMLMAFVAASALTSAWAEEGQAAAEPANQADPQVEIDRLNGWKVYLEKEVETAKAALEAEKARAEGLIKELEDAKASAGSAAATATAAADQKAAAAESRAAAAEAKLVEAETRAAAAEKKLADAEARASAAEKKLSTQIAATDAANGEAALLRRQLAEAVAERSSLEARVAELAAATQQAGGLKGHALGIYAILQAEAGKHRDTALAYANEKLPGLHAKVAEMHAKMPNVSHHVTDFVAKVDAELRPWTARALAQVPPLKQYAEDPVVLQAIVAVMLGSPVLLLLTLLMTCCCRSGGRRAETGRTGPGGRRPKGRKAKQG</sequence>